<dbReference type="Proteomes" id="UP000660729">
    <property type="component" value="Unassembled WGS sequence"/>
</dbReference>
<comment type="caution">
    <text evidence="1">The sequence shown here is derived from an EMBL/GenBank/DDBJ whole genome shotgun (WGS) entry which is preliminary data.</text>
</comment>
<accession>A0A8H6RGR4</accession>
<proteinExistence type="predicted"/>
<organism evidence="1 2">
    <name type="scientific">Pseudocercospora fuligena</name>
    <dbReference type="NCBI Taxonomy" id="685502"/>
    <lineage>
        <taxon>Eukaryota</taxon>
        <taxon>Fungi</taxon>
        <taxon>Dikarya</taxon>
        <taxon>Ascomycota</taxon>
        <taxon>Pezizomycotina</taxon>
        <taxon>Dothideomycetes</taxon>
        <taxon>Dothideomycetidae</taxon>
        <taxon>Mycosphaerellales</taxon>
        <taxon>Mycosphaerellaceae</taxon>
        <taxon>Pseudocercospora</taxon>
    </lineage>
</organism>
<dbReference type="OrthoDB" id="3629002at2759"/>
<gene>
    <name evidence="1" type="ORF">HII31_07052</name>
</gene>
<dbReference type="AlphaFoldDB" id="A0A8H6RGR4"/>
<evidence type="ECO:0000313" key="1">
    <source>
        <dbReference type="EMBL" id="KAF7191550.1"/>
    </source>
</evidence>
<reference evidence="1" key="1">
    <citation type="submission" date="2020-04" db="EMBL/GenBank/DDBJ databases">
        <title>Draft genome resource of the tomato pathogen Pseudocercospora fuligena.</title>
        <authorList>
            <person name="Zaccaron A."/>
        </authorList>
    </citation>
    <scope>NUCLEOTIDE SEQUENCE</scope>
    <source>
        <strain evidence="1">PF001</strain>
    </source>
</reference>
<evidence type="ECO:0000313" key="2">
    <source>
        <dbReference type="Proteomes" id="UP000660729"/>
    </source>
</evidence>
<name>A0A8H6RGR4_9PEZI</name>
<keyword evidence="2" id="KW-1185">Reference proteome</keyword>
<protein>
    <submittedName>
        <fullName evidence="1">Uncharacterized protein</fullName>
    </submittedName>
</protein>
<dbReference type="EMBL" id="JABCIY010000157">
    <property type="protein sequence ID" value="KAF7191550.1"/>
    <property type="molecule type" value="Genomic_DNA"/>
</dbReference>
<sequence>MCRTEITTYYCASARCASPDEPYEELISYKICVPTHYDHEDYHVDRLEQYASKIKDAERSTERKGLCLHCEENRSEDPARYLSWMRDPASTTTNENIDTGNVVSFNDVGPSQSQDLCRKLVSIEPPLPSAACPWLCARLELSQDVCTLATQILDVVDRGHFDGQHQDPALLGAGVFMAAYLLGERKLKAKEVKRCMKGSHRDQLEAAYALLHGKWNTILRNQVGGGLRYRIDDGRLPKPVRADWAPRDHWMM</sequence>